<dbReference type="AlphaFoldDB" id="A0A1M5R888"/>
<keyword evidence="3" id="KW-1185">Reference proteome</keyword>
<reference evidence="2 3" key="1">
    <citation type="submission" date="2016-11" db="EMBL/GenBank/DDBJ databases">
        <authorList>
            <person name="Jaros S."/>
            <person name="Januszkiewicz K."/>
            <person name="Wedrychowicz H."/>
        </authorList>
    </citation>
    <scope>NUCLEOTIDE SEQUENCE [LARGE SCALE GENOMIC DNA]</scope>
    <source>
        <strain evidence="2 3">DSM 29431</strain>
    </source>
</reference>
<proteinExistence type="predicted"/>
<sequence length="44" mass="4729">MMQRIKTTLHTAKAQTNTALLQDALGAMSLIVMLVAALHLPVLV</sequence>
<evidence type="ECO:0000256" key="1">
    <source>
        <dbReference type="SAM" id="Phobius"/>
    </source>
</evidence>
<dbReference type="STRING" id="996342.SAMN05443551_1651"/>
<protein>
    <submittedName>
        <fullName evidence="2">Uncharacterized protein</fullName>
    </submittedName>
</protein>
<gene>
    <name evidence="2" type="ORF">SAMN05443551_1651</name>
</gene>
<keyword evidence="1" id="KW-1133">Transmembrane helix</keyword>
<dbReference type="Proteomes" id="UP000184221">
    <property type="component" value="Unassembled WGS sequence"/>
</dbReference>
<dbReference type="RefSeq" id="WP_281249779.1">
    <property type="nucleotide sequence ID" value="NZ_FQXC01000002.1"/>
</dbReference>
<keyword evidence="1" id="KW-0812">Transmembrane</keyword>
<dbReference type="EMBL" id="FQXC01000002">
    <property type="protein sequence ID" value="SHH22290.1"/>
    <property type="molecule type" value="Genomic_DNA"/>
</dbReference>
<evidence type="ECO:0000313" key="3">
    <source>
        <dbReference type="Proteomes" id="UP000184221"/>
    </source>
</evidence>
<keyword evidence="1" id="KW-0472">Membrane</keyword>
<feature type="transmembrane region" description="Helical" evidence="1">
    <location>
        <begin position="20"/>
        <end position="42"/>
    </location>
</feature>
<organism evidence="2 3">
    <name type="scientific">Marivita hallyeonensis</name>
    <dbReference type="NCBI Taxonomy" id="996342"/>
    <lineage>
        <taxon>Bacteria</taxon>
        <taxon>Pseudomonadati</taxon>
        <taxon>Pseudomonadota</taxon>
        <taxon>Alphaproteobacteria</taxon>
        <taxon>Rhodobacterales</taxon>
        <taxon>Roseobacteraceae</taxon>
        <taxon>Marivita</taxon>
    </lineage>
</organism>
<name>A0A1M5R888_9RHOB</name>
<accession>A0A1M5R888</accession>
<evidence type="ECO:0000313" key="2">
    <source>
        <dbReference type="EMBL" id="SHH22290.1"/>
    </source>
</evidence>